<dbReference type="NCBIfam" id="TIGR00628">
    <property type="entry name" value="ung"/>
    <property type="match status" value="1"/>
</dbReference>
<evidence type="ECO:0000256" key="3">
    <source>
        <dbReference type="ARBA" id="ARBA00008184"/>
    </source>
</evidence>
<dbReference type="PANTHER" id="PTHR11264">
    <property type="entry name" value="URACIL-DNA GLYCOSYLASE"/>
    <property type="match status" value="1"/>
</dbReference>
<evidence type="ECO:0000313" key="13">
    <source>
        <dbReference type="EMBL" id="QAA94508.1"/>
    </source>
</evidence>
<comment type="similarity">
    <text evidence="3 9 11">Belongs to the uracil-DNA glycosylase (UDG) superfamily. UNG family.</text>
</comment>
<evidence type="ECO:0000256" key="4">
    <source>
        <dbReference type="ARBA" id="ARBA00012030"/>
    </source>
</evidence>
<evidence type="ECO:0000256" key="5">
    <source>
        <dbReference type="ARBA" id="ARBA00018429"/>
    </source>
</evidence>
<feature type="domain" description="Uracil-DNA glycosylase-like" evidence="12">
    <location>
        <begin position="69"/>
        <end position="236"/>
    </location>
</feature>
<dbReference type="SMART" id="SM00986">
    <property type="entry name" value="UDG"/>
    <property type="match status" value="1"/>
</dbReference>
<keyword evidence="6 9" id="KW-0227">DNA damage</keyword>
<keyword evidence="9" id="KW-0963">Cytoplasm</keyword>
<evidence type="ECO:0000256" key="7">
    <source>
        <dbReference type="ARBA" id="ARBA00022801"/>
    </source>
</evidence>
<evidence type="ECO:0000256" key="10">
    <source>
        <dbReference type="PROSITE-ProRule" id="PRU10072"/>
    </source>
</evidence>
<accession>A0A410GDZ0</accession>
<dbReference type="InterPro" id="IPR005122">
    <property type="entry name" value="Uracil-DNA_glycosylase-like"/>
</dbReference>
<dbReference type="GO" id="GO:0005737">
    <property type="term" value="C:cytoplasm"/>
    <property type="evidence" value="ECO:0007669"/>
    <property type="project" value="UniProtKB-SubCell"/>
</dbReference>
<dbReference type="RefSeq" id="WP_128355506.1">
    <property type="nucleotide sequence ID" value="NZ_CP022987.1"/>
</dbReference>
<comment type="catalytic activity">
    <reaction evidence="1 9 11">
        <text>Hydrolyzes single-stranded DNA or mismatched double-stranded DNA and polynucleotides, releasing free uracil.</text>
        <dbReference type="EC" id="3.2.2.27"/>
    </reaction>
</comment>
<dbReference type="HAMAP" id="MF_00148">
    <property type="entry name" value="UDG"/>
    <property type="match status" value="1"/>
</dbReference>
<dbReference type="SMART" id="SM00987">
    <property type="entry name" value="UreE_C"/>
    <property type="match status" value="1"/>
</dbReference>
<dbReference type="SUPFAM" id="SSF52141">
    <property type="entry name" value="Uracil-DNA glycosylase-like"/>
    <property type="match status" value="1"/>
</dbReference>
<evidence type="ECO:0000256" key="2">
    <source>
        <dbReference type="ARBA" id="ARBA00002631"/>
    </source>
</evidence>
<evidence type="ECO:0000256" key="11">
    <source>
        <dbReference type="RuleBase" id="RU003780"/>
    </source>
</evidence>
<protein>
    <recommendedName>
        <fullName evidence="5 9">Uracil-DNA glycosylase</fullName>
        <shortName evidence="9">UDG</shortName>
        <ecNumber evidence="4 9">3.2.2.27</ecNumber>
    </recommendedName>
</protein>
<dbReference type="EC" id="3.2.2.27" evidence="4 9"/>
<organism evidence="13 14">
    <name type="scientific">Pollutimonas thiosulfatoxidans</name>
    <dbReference type="NCBI Taxonomy" id="2028345"/>
    <lineage>
        <taxon>Bacteria</taxon>
        <taxon>Pseudomonadati</taxon>
        <taxon>Pseudomonadota</taxon>
        <taxon>Betaproteobacteria</taxon>
        <taxon>Burkholderiales</taxon>
        <taxon>Alcaligenaceae</taxon>
        <taxon>Pollutimonas</taxon>
    </lineage>
</organism>
<evidence type="ECO:0000256" key="6">
    <source>
        <dbReference type="ARBA" id="ARBA00022763"/>
    </source>
</evidence>
<dbReference type="NCBIfam" id="NF003588">
    <property type="entry name" value="PRK05254.1-1"/>
    <property type="match status" value="1"/>
</dbReference>
<dbReference type="Proteomes" id="UP000283474">
    <property type="component" value="Chromosome"/>
</dbReference>
<keyword evidence="7 9" id="KW-0378">Hydrolase</keyword>
<proteinExistence type="inferred from homology"/>
<keyword evidence="14" id="KW-1185">Reference proteome</keyword>
<sequence length="250" mass="27563">MAQRNLFETAQNTLEEPLDVHVSRLSSAWAAALQTPAAQAALKTLHSYLADRLQAGAQIFPRHPFRALSYMEPDAVRVIILGQDPYHGANQAQGLAFSVPDACPRPPSLRNIFKEIALEYPGTPLRQRNDLEDWARQGVLLLNAALTVEAQQPGSHARKGWEQITDALIHRVAETPQPKVFLLWGAHAQSKQKLLAEHKGGPMLVLTANHPSPLSAQRPPVPFIGCGHFEKTNTWLQAQGQATIDWLQPA</sequence>
<dbReference type="CDD" id="cd10027">
    <property type="entry name" value="UDG-F1-like"/>
    <property type="match status" value="1"/>
</dbReference>
<comment type="function">
    <text evidence="2 9 11">Excises uracil residues from the DNA which can arise as a result of misincorporation of dUMP residues by DNA polymerase or due to deamination of cytosine.</text>
</comment>
<dbReference type="NCBIfam" id="NF003592">
    <property type="entry name" value="PRK05254.1-5"/>
    <property type="match status" value="1"/>
</dbReference>
<dbReference type="AlphaFoldDB" id="A0A410GDZ0"/>
<feature type="active site" description="Proton acceptor" evidence="9 10">
    <location>
        <position position="84"/>
    </location>
</feature>
<dbReference type="OrthoDB" id="9804372at2"/>
<evidence type="ECO:0000256" key="8">
    <source>
        <dbReference type="ARBA" id="ARBA00023204"/>
    </source>
</evidence>
<dbReference type="EMBL" id="CP022987">
    <property type="protein sequence ID" value="QAA94508.1"/>
    <property type="molecule type" value="Genomic_DNA"/>
</dbReference>
<dbReference type="GO" id="GO:0004844">
    <property type="term" value="F:uracil DNA N-glycosylase activity"/>
    <property type="evidence" value="ECO:0007669"/>
    <property type="project" value="UniProtKB-UniRule"/>
</dbReference>
<dbReference type="Gene3D" id="3.40.470.10">
    <property type="entry name" value="Uracil-DNA glycosylase-like domain"/>
    <property type="match status" value="1"/>
</dbReference>
<dbReference type="NCBIfam" id="NF003591">
    <property type="entry name" value="PRK05254.1-4"/>
    <property type="match status" value="1"/>
</dbReference>
<evidence type="ECO:0000256" key="9">
    <source>
        <dbReference type="HAMAP-Rule" id="MF_00148"/>
    </source>
</evidence>
<dbReference type="InterPro" id="IPR036895">
    <property type="entry name" value="Uracil-DNA_glycosylase-like_sf"/>
</dbReference>
<gene>
    <name evidence="9" type="primary">ung</name>
    <name evidence="13" type="ORF">CKA81_12235</name>
</gene>
<comment type="subcellular location">
    <subcellularLocation>
        <location evidence="9">Cytoplasm</location>
    </subcellularLocation>
</comment>
<dbReference type="KEGG" id="pus:CKA81_12235"/>
<dbReference type="GO" id="GO:0097510">
    <property type="term" value="P:base-excision repair, AP site formation via deaminated base removal"/>
    <property type="evidence" value="ECO:0007669"/>
    <property type="project" value="TreeGrafter"/>
</dbReference>
<evidence type="ECO:0000256" key="1">
    <source>
        <dbReference type="ARBA" id="ARBA00001400"/>
    </source>
</evidence>
<dbReference type="PROSITE" id="PS00130">
    <property type="entry name" value="U_DNA_GLYCOSYLASE"/>
    <property type="match status" value="1"/>
</dbReference>
<evidence type="ECO:0000259" key="12">
    <source>
        <dbReference type="SMART" id="SM00986"/>
    </source>
</evidence>
<reference evidence="13 14" key="1">
    <citation type="submission" date="2017-08" db="EMBL/GenBank/DDBJ databases">
        <authorList>
            <person name="Park S.-J."/>
            <person name="Kim H."/>
        </authorList>
    </citation>
    <scope>NUCLEOTIDE SEQUENCE [LARGE SCALE GENOMIC DNA]</scope>
    <source>
        <strain evidence="14">ye3</strain>
    </source>
</reference>
<name>A0A410GDZ0_9BURK</name>
<evidence type="ECO:0000313" key="14">
    <source>
        <dbReference type="Proteomes" id="UP000283474"/>
    </source>
</evidence>
<dbReference type="NCBIfam" id="NF003589">
    <property type="entry name" value="PRK05254.1-2"/>
    <property type="match status" value="1"/>
</dbReference>
<dbReference type="InterPro" id="IPR018085">
    <property type="entry name" value="Ura-DNA_Glyclase_AS"/>
</dbReference>
<keyword evidence="8 9" id="KW-0234">DNA repair</keyword>
<dbReference type="PANTHER" id="PTHR11264:SF0">
    <property type="entry name" value="URACIL-DNA GLYCOSYLASE"/>
    <property type="match status" value="1"/>
</dbReference>
<dbReference type="InterPro" id="IPR002043">
    <property type="entry name" value="UDG_fam1"/>
</dbReference>
<dbReference type="Pfam" id="PF03167">
    <property type="entry name" value="UDG"/>
    <property type="match status" value="1"/>
</dbReference>